<organism evidence="7 8">
    <name type="scientific">Marinobacterium lutimaris</name>
    <dbReference type="NCBI Taxonomy" id="568106"/>
    <lineage>
        <taxon>Bacteria</taxon>
        <taxon>Pseudomonadati</taxon>
        <taxon>Pseudomonadota</taxon>
        <taxon>Gammaproteobacteria</taxon>
        <taxon>Oceanospirillales</taxon>
        <taxon>Oceanospirillaceae</taxon>
        <taxon>Marinobacterium</taxon>
    </lineage>
</organism>
<gene>
    <name evidence="7" type="ORF">SAMN05444390_103352</name>
</gene>
<sequence length="453" mass="49570">MPRARYKQLVDKLSADIRSGDLPPGTRLPTHRQLSEVEGVALVTASRVYAELEKMGLVSGEAGRGTFVRETRLPPGQGIDQHPVPGGTLDLNFNSPSIDGQSQLLREALRQLSVSGELEPLLHYQPHAGRQHERSIIAAHLKNRGLDVSENQVLFTSGAQHGLAITVLALLNPGDIVAVDSLIYPGFKTVAEVGRLELVPIPCTDAGPDLNALKQLCQQRNLKAVYTQPTLHNPLGWVLSLEQREALVAIAREQDLLLIEDAAYAFHADNPPPPISSLAPERSVYVSGVSKSLATGLRCGFVAAPSNWIGRLERAIRATTWNTPGLITALTCRWIEDGTLARLETQKREDAQSRQLIASKIFHDWRYTAHPNAYFIWLPLPNEVRADQVCAKLLEAGISVSSAEPFATTEHVPHALRLALGSVKKEQLEGALLKVKEVIEDFAGLRGTVPRKR</sequence>
<dbReference type="GO" id="GO:0003677">
    <property type="term" value="F:DNA binding"/>
    <property type="evidence" value="ECO:0007669"/>
    <property type="project" value="UniProtKB-KW"/>
</dbReference>
<reference evidence="7 8" key="1">
    <citation type="submission" date="2016-10" db="EMBL/GenBank/DDBJ databases">
        <authorList>
            <person name="de Groot N.N."/>
        </authorList>
    </citation>
    <scope>NUCLEOTIDE SEQUENCE [LARGE SCALE GENOMIC DNA]</scope>
    <source>
        <strain evidence="7 8">DSM 22012</strain>
    </source>
</reference>
<dbReference type="PANTHER" id="PTHR46577:SF1">
    <property type="entry name" value="HTH-TYPE TRANSCRIPTIONAL REGULATORY PROTEIN GABR"/>
    <property type="match status" value="1"/>
</dbReference>
<dbReference type="GO" id="GO:0030170">
    <property type="term" value="F:pyridoxal phosphate binding"/>
    <property type="evidence" value="ECO:0007669"/>
    <property type="project" value="InterPro"/>
</dbReference>
<evidence type="ECO:0000256" key="4">
    <source>
        <dbReference type="ARBA" id="ARBA00023125"/>
    </source>
</evidence>
<dbReference type="InterPro" id="IPR000524">
    <property type="entry name" value="Tscrpt_reg_HTH_GntR"/>
</dbReference>
<dbReference type="PANTHER" id="PTHR46577">
    <property type="entry name" value="HTH-TYPE TRANSCRIPTIONAL REGULATORY PROTEIN GABR"/>
    <property type="match status" value="1"/>
</dbReference>
<dbReference type="SMART" id="SM00345">
    <property type="entry name" value="HTH_GNTR"/>
    <property type="match status" value="1"/>
</dbReference>
<dbReference type="InterPro" id="IPR051446">
    <property type="entry name" value="HTH_trans_reg/aminotransferase"/>
</dbReference>
<keyword evidence="8" id="KW-1185">Reference proteome</keyword>
<dbReference type="InterPro" id="IPR036388">
    <property type="entry name" value="WH-like_DNA-bd_sf"/>
</dbReference>
<dbReference type="InterPro" id="IPR036390">
    <property type="entry name" value="WH_DNA-bd_sf"/>
</dbReference>
<dbReference type="CDD" id="cd07377">
    <property type="entry name" value="WHTH_GntR"/>
    <property type="match status" value="1"/>
</dbReference>
<keyword evidence="5" id="KW-0804">Transcription</keyword>
<dbReference type="Proteomes" id="UP000236745">
    <property type="component" value="Unassembled WGS sequence"/>
</dbReference>
<dbReference type="Pfam" id="PF00155">
    <property type="entry name" value="Aminotran_1_2"/>
    <property type="match status" value="1"/>
</dbReference>
<dbReference type="OrthoDB" id="9804020at2"/>
<dbReference type="RefSeq" id="WP_104004191.1">
    <property type="nucleotide sequence ID" value="NZ_FNVQ01000003.1"/>
</dbReference>
<dbReference type="Pfam" id="PF00392">
    <property type="entry name" value="GntR"/>
    <property type="match status" value="1"/>
</dbReference>
<evidence type="ECO:0000256" key="3">
    <source>
        <dbReference type="ARBA" id="ARBA00023015"/>
    </source>
</evidence>
<evidence type="ECO:0000256" key="1">
    <source>
        <dbReference type="ARBA" id="ARBA00005384"/>
    </source>
</evidence>
<dbReference type="Gene3D" id="3.40.640.10">
    <property type="entry name" value="Type I PLP-dependent aspartate aminotransferase-like (Major domain)"/>
    <property type="match status" value="1"/>
</dbReference>
<dbReference type="InterPro" id="IPR004839">
    <property type="entry name" value="Aminotransferase_I/II_large"/>
</dbReference>
<dbReference type="InterPro" id="IPR015424">
    <property type="entry name" value="PyrdxlP-dep_Trfase"/>
</dbReference>
<dbReference type="InterPro" id="IPR015421">
    <property type="entry name" value="PyrdxlP-dep_Trfase_major"/>
</dbReference>
<dbReference type="CDD" id="cd00609">
    <property type="entry name" value="AAT_like"/>
    <property type="match status" value="1"/>
</dbReference>
<accession>A0A1H6CDD6</accession>
<dbReference type="SUPFAM" id="SSF46785">
    <property type="entry name" value="Winged helix' DNA-binding domain"/>
    <property type="match status" value="1"/>
</dbReference>
<keyword evidence="4" id="KW-0238">DNA-binding</keyword>
<evidence type="ECO:0000256" key="5">
    <source>
        <dbReference type="ARBA" id="ARBA00023163"/>
    </source>
</evidence>
<dbReference type="PROSITE" id="PS50949">
    <property type="entry name" value="HTH_GNTR"/>
    <property type="match status" value="1"/>
</dbReference>
<keyword evidence="2" id="KW-0663">Pyridoxal phosphate</keyword>
<comment type="similarity">
    <text evidence="1">In the C-terminal section; belongs to the class-I pyridoxal-phosphate-dependent aminotransferase family.</text>
</comment>
<dbReference type="AlphaFoldDB" id="A0A1H6CDD6"/>
<protein>
    <submittedName>
        <fullName evidence="7">Transcriptional regulator, GntR family</fullName>
    </submittedName>
</protein>
<keyword evidence="3" id="KW-0805">Transcription regulation</keyword>
<dbReference type="Gene3D" id="1.10.10.10">
    <property type="entry name" value="Winged helix-like DNA-binding domain superfamily/Winged helix DNA-binding domain"/>
    <property type="match status" value="1"/>
</dbReference>
<evidence type="ECO:0000313" key="8">
    <source>
        <dbReference type="Proteomes" id="UP000236745"/>
    </source>
</evidence>
<evidence type="ECO:0000256" key="2">
    <source>
        <dbReference type="ARBA" id="ARBA00022898"/>
    </source>
</evidence>
<proteinExistence type="inferred from homology"/>
<dbReference type="EMBL" id="FNVQ01000003">
    <property type="protein sequence ID" value="SEG70376.1"/>
    <property type="molecule type" value="Genomic_DNA"/>
</dbReference>
<name>A0A1H6CDD6_9GAMM</name>
<dbReference type="GO" id="GO:0003700">
    <property type="term" value="F:DNA-binding transcription factor activity"/>
    <property type="evidence" value="ECO:0007669"/>
    <property type="project" value="InterPro"/>
</dbReference>
<dbReference type="Gene3D" id="3.90.1150.10">
    <property type="entry name" value="Aspartate Aminotransferase, domain 1"/>
    <property type="match status" value="1"/>
</dbReference>
<dbReference type="SUPFAM" id="SSF53383">
    <property type="entry name" value="PLP-dependent transferases"/>
    <property type="match status" value="1"/>
</dbReference>
<feature type="domain" description="HTH gntR-type" evidence="6">
    <location>
        <begin position="3"/>
        <end position="71"/>
    </location>
</feature>
<evidence type="ECO:0000313" key="7">
    <source>
        <dbReference type="EMBL" id="SEG70376.1"/>
    </source>
</evidence>
<evidence type="ECO:0000259" key="6">
    <source>
        <dbReference type="PROSITE" id="PS50949"/>
    </source>
</evidence>
<dbReference type="InterPro" id="IPR015422">
    <property type="entry name" value="PyrdxlP-dep_Trfase_small"/>
</dbReference>